<evidence type="ECO:0000256" key="13">
    <source>
        <dbReference type="HAMAP-Rule" id="MF_00102"/>
    </source>
</evidence>
<feature type="binding site" evidence="13">
    <location>
        <begin position="165"/>
        <end position="166"/>
    </location>
    <ligand>
        <name>(S)-2,3,4,5-tetrahydrodipicolinate</name>
        <dbReference type="ChEBI" id="CHEBI:16845"/>
    </ligand>
</feature>
<dbReference type="Pfam" id="PF01113">
    <property type="entry name" value="DapB_N"/>
    <property type="match status" value="1"/>
</dbReference>
<evidence type="ECO:0000256" key="2">
    <source>
        <dbReference type="ARBA" id="ARBA00022490"/>
    </source>
</evidence>
<comment type="catalytic activity">
    <reaction evidence="11 13">
        <text>(S)-2,3,4,5-tetrahydrodipicolinate + NADP(+) + H2O = (2S,4S)-4-hydroxy-2,3,4,5-tetrahydrodipicolinate + NADPH + H(+)</text>
        <dbReference type="Rhea" id="RHEA:35331"/>
        <dbReference type="ChEBI" id="CHEBI:15377"/>
        <dbReference type="ChEBI" id="CHEBI:15378"/>
        <dbReference type="ChEBI" id="CHEBI:16845"/>
        <dbReference type="ChEBI" id="CHEBI:57783"/>
        <dbReference type="ChEBI" id="CHEBI:58349"/>
        <dbReference type="ChEBI" id="CHEBI:67139"/>
        <dbReference type="EC" id="1.17.1.8"/>
    </reaction>
</comment>
<feature type="binding site" evidence="13">
    <location>
        <position position="56"/>
    </location>
    <ligand>
        <name>NAD(+)</name>
        <dbReference type="ChEBI" id="CHEBI:57540"/>
    </ligand>
</feature>
<dbReference type="InterPro" id="IPR036291">
    <property type="entry name" value="NAD(P)-bd_dom_sf"/>
</dbReference>
<dbReference type="SUPFAM" id="SSF55347">
    <property type="entry name" value="Glyceraldehyde-3-phosphate dehydrogenase-like, C-terminal domain"/>
    <property type="match status" value="1"/>
</dbReference>
<organism evidence="16 17">
    <name type="scientific">Saccharopolyspora rhizosphaerae</name>
    <dbReference type="NCBI Taxonomy" id="2492662"/>
    <lineage>
        <taxon>Bacteria</taxon>
        <taxon>Bacillati</taxon>
        <taxon>Actinomycetota</taxon>
        <taxon>Actinomycetes</taxon>
        <taxon>Pseudonocardiales</taxon>
        <taxon>Pseudonocardiaceae</taxon>
        <taxon>Saccharopolyspora</taxon>
    </lineage>
</organism>
<dbReference type="GO" id="GO:0016726">
    <property type="term" value="F:oxidoreductase activity, acting on CH or CH2 groups, NAD or NADP as acceptor"/>
    <property type="evidence" value="ECO:0007669"/>
    <property type="project" value="UniProtKB-UniRule"/>
</dbReference>
<name>A0A426JT30_9PSEU</name>
<dbReference type="InterPro" id="IPR023940">
    <property type="entry name" value="DHDPR_bac"/>
</dbReference>
<comment type="subunit">
    <text evidence="13">Homotetramer.</text>
</comment>
<proteinExistence type="inferred from homology"/>
<dbReference type="FunFam" id="3.30.360.10:FF:000009">
    <property type="entry name" value="4-hydroxy-tetrahydrodipicolinate reductase"/>
    <property type="match status" value="1"/>
</dbReference>
<evidence type="ECO:0000259" key="15">
    <source>
        <dbReference type="Pfam" id="PF05173"/>
    </source>
</evidence>
<dbReference type="HAMAP" id="MF_00102">
    <property type="entry name" value="DapB"/>
    <property type="match status" value="1"/>
</dbReference>
<dbReference type="PANTHER" id="PTHR20836">
    <property type="entry name" value="DIHYDRODIPICOLINATE REDUCTASE"/>
    <property type="match status" value="1"/>
</dbReference>
<evidence type="ECO:0000256" key="7">
    <source>
        <dbReference type="ARBA" id="ARBA00023027"/>
    </source>
</evidence>
<keyword evidence="5 13" id="KW-0220">Diaminopimelate biosynthesis</keyword>
<comment type="subcellular location">
    <subcellularLocation>
        <location evidence="13">Cytoplasm</location>
    </subcellularLocation>
</comment>
<comment type="caution">
    <text evidence="13">Was originally thought to be a dihydrodipicolinate reductase (DHDPR), catalyzing the conversion of dihydrodipicolinate to tetrahydrodipicolinate. However, it was shown in E.coli that the substrate of the enzymatic reaction is not dihydrodipicolinate (DHDP) but in fact (2S,4S)-4-hydroxy-2,3,4,5-tetrahydrodipicolinic acid (HTPA), the product released by the DapA-catalyzed reaction.</text>
</comment>
<gene>
    <name evidence="13" type="primary">dapB</name>
    <name evidence="16" type="ORF">EIL87_13795</name>
</gene>
<dbReference type="InterPro" id="IPR022664">
    <property type="entry name" value="DapB_N_CS"/>
</dbReference>
<dbReference type="EC" id="1.17.1.8" evidence="10 13"/>
<feature type="binding site" evidence="13">
    <location>
        <begin position="125"/>
        <end position="128"/>
    </location>
    <ligand>
        <name>NAD(+)</name>
        <dbReference type="ChEBI" id="CHEBI:57540"/>
    </ligand>
</feature>
<dbReference type="NCBIfam" id="TIGR00036">
    <property type="entry name" value="dapB"/>
    <property type="match status" value="1"/>
</dbReference>
<dbReference type="GO" id="GO:0009089">
    <property type="term" value="P:lysine biosynthetic process via diaminopimelate"/>
    <property type="evidence" value="ECO:0007669"/>
    <property type="project" value="UniProtKB-UniRule"/>
</dbReference>
<dbReference type="GO" id="GO:0019877">
    <property type="term" value="P:diaminopimelate biosynthetic process"/>
    <property type="evidence" value="ECO:0007669"/>
    <property type="project" value="UniProtKB-UniRule"/>
</dbReference>
<feature type="binding site" evidence="13">
    <location>
        <position position="156"/>
    </location>
    <ligand>
        <name>(S)-2,3,4,5-tetrahydrodipicolinate</name>
        <dbReference type="ChEBI" id="CHEBI:16845"/>
    </ligand>
</feature>
<keyword evidence="8 13" id="KW-0457">Lysine biosynthesis</keyword>
<dbReference type="CDD" id="cd02274">
    <property type="entry name" value="DHDPR_N"/>
    <property type="match status" value="1"/>
</dbReference>
<evidence type="ECO:0000256" key="1">
    <source>
        <dbReference type="ARBA" id="ARBA00006642"/>
    </source>
</evidence>
<comment type="caution">
    <text evidence="16">The sequence shown here is derived from an EMBL/GenBank/DDBJ whole genome shotgun (WGS) entry which is preliminary data.</text>
</comment>
<reference evidence="16 17" key="1">
    <citation type="submission" date="2018-11" db="EMBL/GenBank/DDBJ databases">
        <title>Saccharopolyspora rhizosphaerae sp. nov., an actinomycete isolated from rhizosphere soil in Thailand.</title>
        <authorList>
            <person name="Intra B."/>
            <person name="Euanorasetr J."/>
            <person name="Take A."/>
            <person name="Inahashi Y."/>
            <person name="Mori M."/>
            <person name="Panbangred W."/>
            <person name="Matsumoto A."/>
        </authorList>
    </citation>
    <scope>NUCLEOTIDE SEQUENCE [LARGE SCALE GENOMIC DNA]</scope>
    <source>
        <strain evidence="16 17">H219</strain>
    </source>
</reference>
<evidence type="ECO:0000256" key="4">
    <source>
        <dbReference type="ARBA" id="ARBA00022857"/>
    </source>
</evidence>
<dbReference type="Gene3D" id="3.40.50.720">
    <property type="entry name" value="NAD(P)-binding Rossmann-like Domain"/>
    <property type="match status" value="1"/>
</dbReference>
<dbReference type="InterPro" id="IPR022663">
    <property type="entry name" value="DapB_C"/>
</dbReference>
<comment type="caution">
    <text evidence="13">Lacks conserved residue(s) required for the propagation of feature annotation.</text>
</comment>
<dbReference type="Gene3D" id="3.30.360.10">
    <property type="entry name" value="Dihydrodipicolinate Reductase, domain 2"/>
    <property type="match status" value="1"/>
</dbReference>
<dbReference type="GO" id="GO:0008839">
    <property type="term" value="F:4-hydroxy-tetrahydrodipicolinate reductase"/>
    <property type="evidence" value="ECO:0007669"/>
    <property type="project" value="UniProtKB-UniRule"/>
</dbReference>
<feature type="binding site" evidence="13">
    <location>
        <begin position="30"/>
        <end position="35"/>
    </location>
    <ligand>
        <name>NAD(+)</name>
        <dbReference type="ChEBI" id="CHEBI:57540"/>
    </ligand>
</feature>
<dbReference type="Proteomes" id="UP000274515">
    <property type="component" value="Unassembled WGS sequence"/>
</dbReference>
<evidence type="ECO:0000256" key="6">
    <source>
        <dbReference type="ARBA" id="ARBA00023002"/>
    </source>
</evidence>
<feature type="domain" description="Dihydrodipicolinate reductase C-terminal" evidence="15">
    <location>
        <begin position="131"/>
        <end position="261"/>
    </location>
</feature>
<dbReference type="InterPro" id="IPR000846">
    <property type="entry name" value="DapB_N"/>
</dbReference>
<sequence length="269" mass="28208">MCSWARCLDSGCAASVRRGVSTVIKVGVLGARGRMGSEAVRAVGEAADTELVAEVDQDDPIERLVESGAQVAVDLTHPDSVLNNIKFCVDNGINVVVGTSGLGPAELDSIRSWLADKPQVGVIVAPNFAIGAVLSMRFAELAAKYFDSAEIVELHHPKKADAPSGTAARTAHVIGKAREEAGLGAMPDATTKDPDGARGAEVDGVHVHAVRMTGLVAHQEVLFGTEGETLTIRHDSYDRRSFMPGVLLGIREVPSRPGLTVGLDVLMGI</sequence>
<evidence type="ECO:0000256" key="8">
    <source>
        <dbReference type="ARBA" id="ARBA00023154"/>
    </source>
</evidence>
<dbReference type="GO" id="GO:0050661">
    <property type="term" value="F:NADP binding"/>
    <property type="evidence" value="ECO:0007669"/>
    <property type="project" value="UniProtKB-UniRule"/>
</dbReference>
<keyword evidence="17" id="KW-1185">Reference proteome</keyword>
<comment type="function">
    <text evidence="13">Catalyzes the conversion of 4-hydroxy-tetrahydrodipicolinate (HTPA) to tetrahydrodipicolinate.</text>
</comment>
<evidence type="ECO:0000256" key="12">
    <source>
        <dbReference type="ARBA" id="ARBA00049396"/>
    </source>
</evidence>
<dbReference type="UniPathway" id="UPA00034">
    <property type="reaction ID" value="UER00018"/>
</dbReference>
<keyword evidence="3 13" id="KW-0028">Amino-acid biosynthesis</keyword>
<feature type="binding site" evidence="13">
    <location>
        <begin position="98"/>
        <end position="100"/>
    </location>
    <ligand>
        <name>NAD(+)</name>
        <dbReference type="ChEBI" id="CHEBI:57540"/>
    </ligand>
</feature>
<evidence type="ECO:0000256" key="5">
    <source>
        <dbReference type="ARBA" id="ARBA00022915"/>
    </source>
</evidence>
<evidence type="ECO:0000313" key="16">
    <source>
        <dbReference type="EMBL" id="RRO16331.1"/>
    </source>
</evidence>
<evidence type="ECO:0000259" key="14">
    <source>
        <dbReference type="Pfam" id="PF01113"/>
    </source>
</evidence>
<keyword evidence="2 13" id="KW-0963">Cytoplasm</keyword>
<dbReference type="PANTHER" id="PTHR20836:SF0">
    <property type="entry name" value="4-HYDROXY-TETRAHYDRODIPICOLINATE REDUCTASE 1, CHLOROPLASTIC-RELATED"/>
    <property type="match status" value="1"/>
</dbReference>
<evidence type="ECO:0000313" key="17">
    <source>
        <dbReference type="Proteomes" id="UP000274515"/>
    </source>
</evidence>
<evidence type="ECO:0000256" key="11">
    <source>
        <dbReference type="ARBA" id="ARBA00049080"/>
    </source>
</evidence>
<feature type="active site" description="Proton donor" evidence="13">
    <location>
        <position position="159"/>
    </location>
</feature>
<comment type="similarity">
    <text evidence="1 13">Belongs to the DapB family.</text>
</comment>
<dbReference type="GO" id="GO:0051287">
    <property type="term" value="F:NAD binding"/>
    <property type="evidence" value="ECO:0007669"/>
    <property type="project" value="UniProtKB-UniRule"/>
</dbReference>
<evidence type="ECO:0000256" key="3">
    <source>
        <dbReference type="ARBA" id="ARBA00022605"/>
    </source>
</evidence>
<dbReference type="Pfam" id="PF05173">
    <property type="entry name" value="DapB_C"/>
    <property type="match status" value="1"/>
</dbReference>
<dbReference type="PROSITE" id="PS01298">
    <property type="entry name" value="DAPB"/>
    <property type="match status" value="1"/>
</dbReference>
<comment type="pathway">
    <text evidence="9 13">Amino-acid biosynthesis; L-lysine biosynthesis via DAP pathway; (S)-tetrahydrodipicolinate from L-aspartate: step 4/4.</text>
</comment>
<evidence type="ECO:0000256" key="9">
    <source>
        <dbReference type="ARBA" id="ARBA00037922"/>
    </source>
</evidence>
<dbReference type="GO" id="GO:0005829">
    <property type="term" value="C:cytosol"/>
    <property type="evidence" value="ECO:0007669"/>
    <property type="project" value="TreeGrafter"/>
</dbReference>
<dbReference type="PIRSF" id="PIRSF000161">
    <property type="entry name" value="DHPR"/>
    <property type="match status" value="1"/>
</dbReference>
<feature type="domain" description="Dihydrodipicolinate reductase N-terminal" evidence="14">
    <location>
        <begin position="24"/>
        <end position="128"/>
    </location>
</feature>
<protein>
    <recommendedName>
        <fullName evidence="10 13">4-hydroxy-tetrahydrodipicolinate reductase</fullName>
        <shortName evidence="13">HTPA reductase</shortName>
        <ecNumber evidence="10 13">1.17.1.8</ecNumber>
    </recommendedName>
</protein>
<dbReference type="AlphaFoldDB" id="A0A426JT30"/>
<keyword evidence="7 13" id="KW-0520">NAD</keyword>
<feature type="active site" description="Proton donor/acceptor" evidence="13">
    <location>
        <position position="155"/>
    </location>
</feature>
<comment type="catalytic activity">
    <reaction evidence="12 13">
        <text>(S)-2,3,4,5-tetrahydrodipicolinate + NAD(+) + H2O = (2S,4S)-4-hydroxy-2,3,4,5-tetrahydrodipicolinate + NADH + H(+)</text>
        <dbReference type="Rhea" id="RHEA:35323"/>
        <dbReference type="ChEBI" id="CHEBI:15377"/>
        <dbReference type="ChEBI" id="CHEBI:15378"/>
        <dbReference type="ChEBI" id="CHEBI:16845"/>
        <dbReference type="ChEBI" id="CHEBI:57540"/>
        <dbReference type="ChEBI" id="CHEBI:57945"/>
        <dbReference type="ChEBI" id="CHEBI:67139"/>
        <dbReference type="EC" id="1.17.1.8"/>
    </reaction>
</comment>
<evidence type="ECO:0000256" key="10">
    <source>
        <dbReference type="ARBA" id="ARBA00038983"/>
    </source>
</evidence>
<keyword evidence="6 13" id="KW-0560">Oxidoreductase</keyword>
<keyword evidence="4 13" id="KW-0521">NADP</keyword>
<accession>A0A426JT30</accession>
<dbReference type="SUPFAM" id="SSF51735">
    <property type="entry name" value="NAD(P)-binding Rossmann-fold domains"/>
    <property type="match status" value="1"/>
</dbReference>
<dbReference type="OrthoDB" id="9790352at2"/>
<dbReference type="EMBL" id="RSAA01000014">
    <property type="protein sequence ID" value="RRO16331.1"/>
    <property type="molecule type" value="Genomic_DNA"/>
</dbReference>